<dbReference type="InterPro" id="IPR035901">
    <property type="entry name" value="GIY-YIG_endonuc_sf"/>
</dbReference>
<dbReference type="Gene3D" id="3.40.1440.10">
    <property type="entry name" value="GIY-YIG endonuclease"/>
    <property type="match status" value="1"/>
</dbReference>
<name>U7QLD4_9CYAN</name>
<dbReference type="AlphaFoldDB" id="U7QLD4"/>
<dbReference type="CDD" id="cd00719">
    <property type="entry name" value="GIY-YIG_SF"/>
    <property type="match status" value="1"/>
</dbReference>
<dbReference type="OrthoDB" id="468458at2"/>
<protein>
    <submittedName>
        <fullName evidence="2">GIY-YIG catalytic domain protein</fullName>
    </submittedName>
</protein>
<organism evidence="2 3">
    <name type="scientific">Lyngbya aestuarii BL J</name>
    <dbReference type="NCBI Taxonomy" id="1348334"/>
    <lineage>
        <taxon>Bacteria</taxon>
        <taxon>Bacillati</taxon>
        <taxon>Cyanobacteriota</taxon>
        <taxon>Cyanophyceae</taxon>
        <taxon>Oscillatoriophycideae</taxon>
        <taxon>Oscillatoriales</taxon>
        <taxon>Microcoleaceae</taxon>
        <taxon>Lyngbya</taxon>
    </lineage>
</organism>
<proteinExistence type="predicted"/>
<gene>
    <name evidence="2" type="ORF">M595_2797</name>
</gene>
<reference evidence="2 3" key="1">
    <citation type="journal article" date="2013" name="Front. Microbiol.">
        <title>Comparative genomic analyses of the cyanobacterium, Lyngbya aestuarii BL J, a powerful hydrogen producer.</title>
        <authorList>
            <person name="Kothari A."/>
            <person name="Vaughn M."/>
            <person name="Garcia-Pichel F."/>
        </authorList>
    </citation>
    <scope>NUCLEOTIDE SEQUENCE [LARGE SCALE GENOMIC DNA]</scope>
    <source>
        <strain evidence="2 3">BL J</strain>
    </source>
</reference>
<dbReference type="InterPro" id="IPR000305">
    <property type="entry name" value="GIY-YIG_endonuc"/>
</dbReference>
<evidence type="ECO:0000313" key="3">
    <source>
        <dbReference type="Proteomes" id="UP000017127"/>
    </source>
</evidence>
<sequence>MYPEINLSSLPSLSLLNKDQLPHCSAIYFLLDCENRVLYVGKARNLCARWKDHHRFEQLKKLNRKSNIKIAWLVCENNKELLDQTERYFIELYQPLLNKTPVPAKKIIPSEIALQKTLIKLSKLNVIILGIASPDNSSQPTVYLKYPVLGRRGLSGTVSSIFKSDNRATCLRWKKYDTRSKFNFWETRCNGITIDVAPFDGLVFVLERTKIQKLLGVEMLCLKDPEFTEIVQLWPFIEKQHPGVSVFKQDPIPRLWTKSV</sequence>
<dbReference type="PROSITE" id="PS50164">
    <property type="entry name" value="GIY_YIG"/>
    <property type="match status" value="1"/>
</dbReference>
<dbReference type="Pfam" id="PF01541">
    <property type="entry name" value="GIY-YIG"/>
    <property type="match status" value="1"/>
</dbReference>
<feature type="domain" description="GIY-YIG" evidence="1">
    <location>
        <begin position="23"/>
        <end position="99"/>
    </location>
</feature>
<dbReference type="EMBL" id="AUZM01000024">
    <property type="protein sequence ID" value="ERT07231.1"/>
    <property type="molecule type" value="Genomic_DNA"/>
</dbReference>
<comment type="caution">
    <text evidence="2">The sequence shown here is derived from an EMBL/GenBank/DDBJ whole genome shotgun (WGS) entry which is preliminary data.</text>
</comment>
<keyword evidence="3" id="KW-1185">Reference proteome</keyword>
<evidence type="ECO:0000313" key="2">
    <source>
        <dbReference type="EMBL" id="ERT07231.1"/>
    </source>
</evidence>
<dbReference type="Proteomes" id="UP000017127">
    <property type="component" value="Unassembled WGS sequence"/>
</dbReference>
<evidence type="ECO:0000259" key="1">
    <source>
        <dbReference type="PROSITE" id="PS50164"/>
    </source>
</evidence>
<dbReference type="SUPFAM" id="SSF82771">
    <property type="entry name" value="GIY-YIG endonuclease"/>
    <property type="match status" value="1"/>
</dbReference>
<dbReference type="RefSeq" id="WP_023066564.1">
    <property type="nucleotide sequence ID" value="NZ_AUZM01000024.1"/>
</dbReference>
<accession>U7QLD4</accession>
<dbReference type="SMART" id="SM00465">
    <property type="entry name" value="GIYc"/>
    <property type="match status" value="1"/>
</dbReference>